<dbReference type="Pfam" id="PF00139">
    <property type="entry name" value="Lectin_legB"/>
    <property type="match status" value="1"/>
</dbReference>
<feature type="domain" description="Legume lectin" evidence="11">
    <location>
        <begin position="35"/>
        <end position="141"/>
    </location>
</feature>
<gene>
    <name evidence="12" type="ORF">LSALG_LOCUS30019</name>
</gene>
<feature type="transmembrane region" description="Helical" evidence="10">
    <location>
        <begin position="179"/>
        <end position="202"/>
    </location>
</feature>
<evidence type="ECO:0000256" key="5">
    <source>
        <dbReference type="ARBA" id="ARBA00022741"/>
    </source>
</evidence>
<organism evidence="12 13">
    <name type="scientific">Lactuca saligna</name>
    <name type="common">Willowleaf lettuce</name>
    <dbReference type="NCBI Taxonomy" id="75948"/>
    <lineage>
        <taxon>Eukaryota</taxon>
        <taxon>Viridiplantae</taxon>
        <taxon>Streptophyta</taxon>
        <taxon>Embryophyta</taxon>
        <taxon>Tracheophyta</taxon>
        <taxon>Spermatophyta</taxon>
        <taxon>Magnoliopsida</taxon>
        <taxon>eudicotyledons</taxon>
        <taxon>Gunneridae</taxon>
        <taxon>Pentapetalae</taxon>
        <taxon>asterids</taxon>
        <taxon>campanulids</taxon>
        <taxon>Asterales</taxon>
        <taxon>Asteraceae</taxon>
        <taxon>Cichorioideae</taxon>
        <taxon>Cichorieae</taxon>
        <taxon>Lactucinae</taxon>
        <taxon>Lactuca</taxon>
    </lineage>
</organism>
<dbReference type="InterPro" id="IPR011009">
    <property type="entry name" value="Kinase-like_dom_sf"/>
</dbReference>
<evidence type="ECO:0000256" key="7">
    <source>
        <dbReference type="ARBA" id="ARBA00022989"/>
    </source>
</evidence>
<dbReference type="InterPro" id="IPR050528">
    <property type="entry name" value="L-type_Lectin-RKs"/>
</dbReference>
<keyword evidence="7 10" id="KW-1133">Transmembrane helix</keyword>
<evidence type="ECO:0000256" key="8">
    <source>
        <dbReference type="ARBA" id="ARBA00023136"/>
    </source>
</evidence>
<dbReference type="SUPFAM" id="SSF49899">
    <property type="entry name" value="Concanavalin A-like lectins/glucanases"/>
    <property type="match status" value="1"/>
</dbReference>
<dbReference type="InterPro" id="IPR001220">
    <property type="entry name" value="Legume_lectin_dom"/>
</dbReference>
<protein>
    <recommendedName>
        <fullName evidence="11">Legume lectin domain-containing protein</fullName>
    </recommendedName>
</protein>
<dbReference type="GO" id="GO:0016020">
    <property type="term" value="C:membrane"/>
    <property type="evidence" value="ECO:0007669"/>
    <property type="project" value="UniProtKB-SubCell"/>
</dbReference>
<sequence length="282" mass="31832">MSTYFWCSSFRRQQICYIIFFIYSSLIFLPLSESVYFEFTIFRVGKTSIVYSGATKPSGGAIEFNEVNIFNRVGHANYADAVQIWDSKSNKLTDFTTHFTFIVKMQPLEDLGHGLAFFLAPVGFQIPPNSDAANLGLFNTRKFFLSGSQLDFRLPLVELVRDISFNIHKVEDTSKKRKLAVGLTVPLGVLAVGVVITWDLFWHKEDKPSQKSLESVALTSTNHDLEKGEGPKRFSYENLMLATNNFSADQKLGEGGFRCVYKGYLSGERMQVSIKKISHGLK</sequence>
<evidence type="ECO:0000256" key="9">
    <source>
        <dbReference type="ARBA" id="ARBA00023170"/>
    </source>
</evidence>
<evidence type="ECO:0000259" key="11">
    <source>
        <dbReference type="Pfam" id="PF00139"/>
    </source>
</evidence>
<keyword evidence="5" id="KW-0547">Nucleotide-binding</keyword>
<evidence type="ECO:0000256" key="3">
    <source>
        <dbReference type="ARBA" id="ARBA00022729"/>
    </source>
</evidence>
<keyword evidence="3" id="KW-0732">Signal</keyword>
<evidence type="ECO:0000256" key="1">
    <source>
        <dbReference type="ARBA" id="ARBA00004479"/>
    </source>
</evidence>
<keyword evidence="6" id="KW-0067">ATP-binding</keyword>
<dbReference type="Proteomes" id="UP001177003">
    <property type="component" value="Chromosome 6"/>
</dbReference>
<dbReference type="EMBL" id="OX465082">
    <property type="protein sequence ID" value="CAI9290845.1"/>
    <property type="molecule type" value="Genomic_DNA"/>
</dbReference>
<name>A0AA36EEN2_LACSI</name>
<dbReference type="SUPFAM" id="SSF56112">
    <property type="entry name" value="Protein kinase-like (PK-like)"/>
    <property type="match status" value="1"/>
</dbReference>
<dbReference type="Gene3D" id="2.60.120.200">
    <property type="match status" value="1"/>
</dbReference>
<reference evidence="12" key="1">
    <citation type="submission" date="2023-04" db="EMBL/GenBank/DDBJ databases">
        <authorList>
            <person name="Vijverberg K."/>
            <person name="Xiong W."/>
            <person name="Schranz E."/>
        </authorList>
    </citation>
    <scope>NUCLEOTIDE SEQUENCE</scope>
</reference>
<comment type="subcellular location">
    <subcellularLocation>
        <location evidence="1">Membrane</location>
        <topology evidence="1">Single-pass type I membrane protein</topology>
    </subcellularLocation>
</comment>
<proteinExistence type="predicted"/>
<keyword evidence="9" id="KW-0675">Receptor</keyword>
<keyword evidence="8 10" id="KW-0472">Membrane</keyword>
<dbReference type="InterPro" id="IPR013320">
    <property type="entry name" value="ConA-like_dom_sf"/>
</dbReference>
<dbReference type="Gene3D" id="3.30.200.20">
    <property type="entry name" value="Phosphorylase Kinase, domain 1"/>
    <property type="match status" value="1"/>
</dbReference>
<dbReference type="GO" id="GO:0005524">
    <property type="term" value="F:ATP binding"/>
    <property type="evidence" value="ECO:0007669"/>
    <property type="project" value="UniProtKB-KW"/>
</dbReference>
<feature type="transmembrane region" description="Helical" evidence="10">
    <location>
        <begin position="12"/>
        <end position="31"/>
    </location>
</feature>
<evidence type="ECO:0000313" key="13">
    <source>
        <dbReference type="Proteomes" id="UP001177003"/>
    </source>
</evidence>
<evidence type="ECO:0000256" key="4">
    <source>
        <dbReference type="ARBA" id="ARBA00022734"/>
    </source>
</evidence>
<keyword evidence="13" id="KW-1185">Reference proteome</keyword>
<keyword evidence="2 10" id="KW-0812">Transmembrane</keyword>
<accession>A0AA36EEN2</accession>
<evidence type="ECO:0000256" key="10">
    <source>
        <dbReference type="SAM" id="Phobius"/>
    </source>
</evidence>
<keyword evidence="4" id="KW-0430">Lectin</keyword>
<dbReference type="GO" id="GO:0030246">
    <property type="term" value="F:carbohydrate binding"/>
    <property type="evidence" value="ECO:0007669"/>
    <property type="project" value="UniProtKB-KW"/>
</dbReference>
<evidence type="ECO:0000313" key="12">
    <source>
        <dbReference type="EMBL" id="CAI9290845.1"/>
    </source>
</evidence>
<evidence type="ECO:0000256" key="2">
    <source>
        <dbReference type="ARBA" id="ARBA00022692"/>
    </source>
</evidence>
<dbReference type="AlphaFoldDB" id="A0AA36EEN2"/>
<evidence type="ECO:0000256" key="6">
    <source>
        <dbReference type="ARBA" id="ARBA00022840"/>
    </source>
</evidence>
<dbReference type="PANTHER" id="PTHR27007">
    <property type="match status" value="1"/>
</dbReference>